<dbReference type="InParanoid" id="A0A2K1JCL1"/>
<accession>A0A2K1JCL1</accession>
<feature type="compositionally biased region" description="Polar residues" evidence="1">
    <location>
        <begin position="53"/>
        <end position="64"/>
    </location>
</feature>
<gene>
    <name evidence="2" type="ORF">PHYPA_019548</name>
</gene>
<protein>
    <submittedName>
        <fullName evidence="2 3">Uncharacterized protein</fullName>
    </submittedName>
</protein>
<evidence type="ECO:0000313" key="3">
    <source>
        <dbReference type="EnsemblPlants" id="PAC:32929671.CDS.1"/>
    </source>
</evidence>
<reference evidence="2 4" key="2">
    <citation type="journal article" date="2018" name="Plant J.">
        <title>The Physcomitrella patens chromosome-scale assembly reveals moss genome structure and evolution.</title>
        <authorList>
            <person name="Lang D."/>
            <person name="Ullrich K.K."/>
            <person name="Murat F."/>
            <person name="Fuchs J."/>
            <person name="Jenkins J."/>
            <person name="Haas F.B."/>
            <person name="Piednoel M."/>
            <person name="Gundlach H."/>
            <person name="Van Bel M."/>
            <person name="Meyberg R."/>
            <person name="Vives C."/>
            <person name="Morata J."/>
            <person name="Symeonidi A."/>
            <person name="Hiss M."/>
            <person name="Muchero W."/>
            <person name="Kamisugi Y."/>
            <person name="Saleh O."/>
            <person name="Blanc G."/>
            <person name="Decker E.L."/>
            <person name="van Gessel N."/>
            <person name="Grimwood J."/>
            <person name="Hayes R.D."/>
            <person name="Graham S.W."/>
            <person name="Gunter L.E."/>
            <person name="McDaniel S.F."/>
            <person name="Hoernstein S.N.W."/>
            <person name="Larsson A."/>
            <person name="Li F.W."/>
            <person name="Perroud P.F."/>
            <person name="Phillips J."/>
            <person name="Ranjan P."/>
            <person name="Rokshar D.S."/>
            <person name="Rothfels C.J."/>
            <person name="Schneider L."/>
            <person name="Shu S."/>
            <person name="Stevenson D.W."/>
            <person name="Thummler F."/>
            <person name="Tillich M."/>
            <person name="Villarreal Aguilar J.C."/>
            <person name="Widiez T."/>
            <person name="Wong G.K."/>
            <person name="Wymore A."/>
            <person name="Zhang Y."/>
            <person name="Zimmer A.D."/>
            <person name="Quatrano R.S."/>
            <person name="Mayer K.F.X."/>
            <person name="Goodstein D."/>
            <person name="Casacuberta J.M."/>
            <person name="Vandepoele K."/>
            <person name="Reski R."/>
            <person name="Cuming A.C."/>
            <person name="Tuskan G.A."/>
            <person name="Maumus F."/>
            <person name="Salse J."/>
            <person name="Schmutz J."/>
            <person name="Rensing S.A."/>
        </authorList>
    </citation>
    <scope>NUCLEOTIDE SEQUENCE [LARGE SCALE GENOMIC DNA]</scope>
    <source>
        <strain evidence="3 4">cv. Gransden 2004</strain>
    </source>
</reference>
<keyword evidence="4" id="KW-1185">Reference proteome</keyword>
<name>A0A2K1JCL1_PHYPA</name>
<evidence type="ECO:0000313" key="4">
    <source>
        <dbReference type="Proteomes" id="UP000006727"/>
    </source>
</evidence>
<reference evidence="2 4" key="1">
    <citation type="journal article" date="2008" name="Science">
        <title>The Physcomitrella genome reveals evolutionary insights into the conquest of land by plants.</title>
        <authorList>
            <person name="Rensing S."/>
            <person name="Lang D."/>
            <person name="Zimmer A."/>
            <person name="Terry A."/>
            <person name="Salamov A."/>
            <person name="Shapiro H."/>
            <person name="Nishiyama T."/>
            <person name="Perroud P.-F."/>
            <person name="Lindquist E."/>
            <person name="Kamisugi Y."/>
            <person name="Tanahashi T."/>
            <person name="Sakakibara K."/>
            <person name="Fujita T."/>
            <person name="Oishi K."/>
            <person name="Shin-I T."/>
            <person name="Kuroki Y."/>
            <person name="Toyoda A."/>
            <person name="Suzuki Y."/>
            <person name="Hashimoto A."/>
            <person name="Yamaguchi K."/>
            <person name="Sugano A."/>
            <person name="Kohara Y."/>
            <person name="Fujiyama A."/>
            <person name="Anterola A."/>
            <person name="Aoki S."/>
            <person name="Ashton N."/>
            <person name="Barbazuk W.B."/>
            <person name="Barker E."/>
            <person name="Bennetzen J."/>
            <person name="Bezanilla M."/>
            <person name="Blankenship R."/>
            <person name="Cho S.H."/>
            <person name="Dutcher S."/>
            <person name="Estelle M."/>
            <person name="Fawcett J.A."/>
            <person name="Gundlach H."/>
            <person name="Hanada K."/>
            <person name="Heyl A."/>
            <person name="Hicks K.A."/>
            <person name="Hugh J."/>
            <person name="Lohr M."/>
            <person name="Mayer K."/>
            <person name="Melkozernov A."/>
            <person name="Murata T."/>
            <person name="Nelson D."/>
            <person name="Pils B."/>
            <person name="Prigge M."/>
            <person name="Reiss B."/>
            <person name="Renner T."/>
            <person name="Rombauts S."/>
            <person name="Rushton P."/>
            <person name="Sanderfoot A."/>
            <person name="Schween G."/>
            <person name="Shiu S.-H."/>
            <person name="Stueber K."/>
            <person name="Theodoulou F.L."/>
            <person name="Tu H."/>
            <person name="Van de Peer Y."/>
            <person name="Verrier P.J."/>
            <person name="Waters E."/>
            <person name="Wood A."/>
            <person name="Yang L."/>
            <person name="Cove D."/>
            <person name="Cuming A."/>
            <person name="Hasebe M."/>
            <person name="Lucas S."/>
            <person name="Mishler D.B."/>
            <person name="Reski R."/>
            <person name="Grigoriev I."/>
            <person name="Quatrano R.S."/>
            <person name="Boore J.L."/>
        </authorList>
    </citation>
    <scope>NUCLEOTIDE SEQUENCE [LARGE SCALE GENOMIC DNA]</scope>
    <source>
        <strain evidence="3 4">cv. Gransden 2004</strain>
    </source>
</reference>
<feature type="region of interest" description="Disordered" evidence="1">
    <location>
        <begin position="1"/>
        <end position="22"/>
    </location>
</feature>
<dbReference type="EnsemblPlants" id="Pp3c15_9822V3.1">
    <property type="protein sequence ID" value="PAC:32929671.CDS.1"/>
    <property type="gene ID" value="Pp3c15_9822"/>
</dbReference>
<evidence type="ECO:0000313" key="2">
    <source>
        <dbReference type="EMBL" id="PNR39270.1"/>
    </source>
</evidence>
<dbReference type="Gramene" id="Pp3c15_9822V3.1">
    <property type="protein sequence ID" value="PAC:32929671.CDS.1"/>
    <property type="gene ID" value="Pp3c15_9822"/>
</dbReference>
<dbReference type="EMBL" id="ABEU02000015">
    <property type="protein sequence ID" value="PNR39270.1"/>
    <property type="molecule type" value="Genomic_DNA"/>
</dbReference>
<reference evidence="3" key="3">
    <citation type="submission" date="2020-12" db="UniProtKB">
        <authorList>
            <consortium name="EnsemblPlants"/>
        </authorList>
    </citation>
    <scope>IDENTIFICATION</scope>
</reference>
<organism evidence="2">
    <name type="scientific">Physcomitrium patens</name>
    <name type="common">Spreading-leaved earth moss</name>
    <name type="synonym">Physcomitrella patens</name>
    <dbReference type="NCBI Taxonomy" id="3218"/>
    <lineage>
        <taxon>Eukaryota</taxon>
        <taxon>Viridiplantae</taxon>
        <taxon>Streptophyta</taxon>
        <taxon>Embryophyta</taxon>
        <taxon>Bryophyta</taxon>
        <taxon>Bryophytina</taxon>
        <taxon>Bryopsida</taxon>
        <taxon>Funariidae</taxon>
        <taxon>Funariales</taxon>
        <taxon>Funariaceae</taxon>
        <taxon>Physcomitrium</taxon>
    </lineage>
</organism>
<feature type="compositionally biased region" description="Basic and acidic residues" evidence="1">
    <location>
        <begin position="65"/>
        <end position="83"/>
    </location>
</feature>
<dbReference type="AlphaFoldDB" id="A0A2K1JCL1"/>
<dbReference type="Proteomes" id="UP000006727">
    <property type="component" value="Chromosome 15"/>
</dbReference>
<proteinExistence type="predicted"/>
<evidence type="ECO:0000256" key="1">
    <source>
        <dbReference type="SAM" id="MobiDB-lite"/>
    </source>
</evidence>
<feature type="region of interest" description="Disordered" evidence="1">
    <location>
        <begin position="44"/>
        <end position="83"/>
    </location>
</feature>
<sequence length="83" mass="9221">MTTTTTMTKSEQTMRQASFGGGGTTDLFYKCQGCYTISQWAPGLTNSRHKQHPTQVPSKQGQTDGNRDTARRQLDQFPEHPAS</sequence>